<keyword evidence="3 4" id="KW-0663">Pyridoxal phosphate</keyword>
<dbReference type="GO" id="GO:0008483">
    <property type="term" value="F:transaminase activity"/>
    <property type="evidence" value="ECO:0007669"/>
    <property type="project" value="UniProtKB-KW"/>
</dbReference>
<evidence type="ECO:0000256" key="3">
    <source>
        <dbReference type="ARBA" id="ARBA00022898"/>
    </source>
</evidence>
<sequence>MPSERRDVLHSWCVQADWDAPTVVGGAGAWLHLADGRRVLDLSSQAECCNLGHQHPRLVAAIRAQAERLCYVANAWGAQPRAELAARLLERSGFEGGRVFFTLGGVDANENAVKFARQASGKPRGLIVTRDRSYHGASYMGMALSGDSRTQSQVDASAYGVRHVAPPYAYRCPFGGQSDEDSGLRAAAAVGQAIDAEGAAAVAAVLMEPDAGTNGIVAPDSYWPALQAATKERGVYLIADEVMSGFGRCGEWFAWQRYGEAGRPDMMTLAKGLTGAAAPLGAVVLSADVAGRLEHEMLYTGLTYCGHPLSCAAGVAALAAYEDEGLIARSKAMGGELLAELERLKARHPVIGDVRGGRGLFAVIELVADRTTREPLAPWPQTPPALKALVQAAMGEGLSLATRGNLIILAPPLVIEEDDLAAALAALDRLFSRFFPASAEGDPR</sequence>
<evidence type="ECO:0000256" key="4">
    <source>
        <dbReference type="RuleBase" id="RU003560"/>
    </source>
</evidence>
<comment type="cofactor">
    <cofactor evidence="1">
        <name>pyridoxal 5'-phosphate</name>
        <dbReference type="ChEBI" id="CHEBI:597326"/>
    </cofactor>
</comment>
<organism evidence="5 6">
    <name type="scientific">Phenylobacterium montanum</name>
    <dbReference type="NCBI Taxonomy" id="2823693"/>
    <lineage>
        <taxon>Bacteria</taxon>
        <taxon>Pseudomonadati</taxon>
        <taxon>Pseudomonadota</taxon>
        <taxon>Alphaproteobacteria</taxon>
        <taxon>Caulobacterales</taxon>
        <taxon>Caulobacteraceae</taxon>
        <taxon>Phenylobacterium</taxon>
    </lineage>
</organism>
<dbReference type="Gene3D" id="3.90.1150.10">
    <property type="entry name" value="Aspartate Aminotransferase, domain 1"/>
    <property type="match status" value="1"/>
</dbReference>
<reference evidence="5" key="1">
    <citation type="submission" date="2021-04" db="EMBL/GenBank/DDBJ databases">
        <title>The complete genome sequence of Caulobacter sp. S6.</title>
        <authorList>
            <person name="Tang Y."/>
            <person name="Ouyang W."/>
            <person name="Liu Q."/>
            <person name="Huang B."/>
            <person name="Guo Z."/>
            <person name="Lei P."/>
        </authorList>
    </citation>
    <scope>NUCLEOTIDE SEQUENCE</scope>
    <source>
        <strain evidence="5">S6</strain>
    </source>
</reference>
<keyword evidence="5" id="KW-0032">Aminotransferase</keyword>
<dbReference type="AlphaFoldDB" id="A0A975IVY6"/>
<dbReference type="Pfam" id="PF00202">
    <property type="entry name" value="Aminotran_3"/>
    <property type="match status" value="1"/>
</dbReference>
<dbReference type="EMBL" id="CP073078">
    <property type="protein sequence ID" value="QUD89328.1"/>
    <property type="molecule type" value="Genomic_DNA"/>
</dbReference>
<evidence type="ECO:0000256" key="2">
    <source>
        <dbReference type="ARBA" id="ARBA00008954"/>
    </source>
</evidence>
<dbReference type="PANTHER" id="PTHR43094">
    <property type="entry name" value="AMINOTRANSFERASE"/>
    <property type="match status" value="1"/>
</dbReference>
<dbReference type="InterPro" id="IPR015424">
    <property type="entry name" value="PyrdxlP-dep_Trfase"/>
</dbReference>
<name>A0A975IVY6_9CAUL</name>
<dbReference type="Proteomes" id="UP000676409">
    <property type="component" value="Chromosome"/>
</dbReference>
<gene>
    <name evidence="5" type="ORF">KCG34_05460</name>
</gene>
<dbReference type="InterPro" id="IPR005814">
    <property type="entry name" value="Aminotrans_3"/>
</dbReference>
<accession>A0A975IVY6</accession>
<dbReference type="GO" id="GO:0030170">
    <property type="term" value="F:pyridoxal phosphate binding"/>
    <property type="evidence" value="ECO:0007669"/>
    <property type="project" value="InterPro"/>
</dbReference>
<dbReference type="PANTHER" id="PTHR43094:SF1">
    <property type="entry name" value="AMINOTRANSFERASE CLASS-III"/>
    <property type="match status" value="1"/>
</dbReference>
<dbReference type="InterPro" id="IPR015422">
    <property type="entry name" value="PyrdxlP-dep_Trfase_small"/>
</dbReference>
<keyword evidence="6" id="KW-1185">Reference proteome</keyword>
<evidence type="ECO:0000256" key="1">
    <source>
        <dbReference type="ARBA" id="ARBA00001933"/>
    </source>
</evidence>
<keyword evidence="5" id="KW-0808">Transferase</keyword>
<comment type="similarity">
    <text evidence="2 4">Belongs to the class-III pyridoxal-phosphate-dependent aminotransferase family.</text>
</comment>
<dbReference type="GO" id="GO:0005829">
    <property type="term" value="C:cytosol"/>
    <property type="evidence" value="ECO:0007669"/>
    <property type="project" value="TreeGrafter"/>
</dbReference>
<dbReference type="CDD" id="cd00610">
    <property type="entry name" value="OAT_like"/>
    <property type="match status" value="1"/>
</dbReference>
<dbReference type="PROSITE" id="PS00600">
    <property type="entry name" value="AA_TRANSFER_CLASS_3"/>
    <property type="match status" value="1"/>
</dbReference>
<dbReference type="Gene3D" id="3.40.640.10">
    <property type="entry name" value="Type I PLP-dependent aspartate aminotransferase-like (Major domain)"/>
    <property type="match status" value="1"/>
</dbReference>
<proteinExistence type="inferred from homology"/>
<dbReference type="InterPro" id="IPR049704">
    <property type="entry name" value="Aminotrans_3_PPA_site"/>
</dbReference>
<evidence type="ECO:0000313" key="6">
    <source>
        <dbReference type="Proteomes" id="UP000676409"/>
    </source>
</evidence>
<evidence type="ECO:0000313" key="5">
    <source>
        <dbReference type="EMBL" id="QUD89328.1"/>
    </source>
</evidence>
<dbReference type="RefSeq" id="WP_211939380.1">
    <property type="nucleotide sequence ID" value="NZ_CP073078.1"/>
</dbReference>
<dbReference type="KEGG" id="caul:KCG34_05460"/>
<dbReference type="SUPFAM" id="SSF53383">
    <property type="entry name" value="PLP-dependent transferases"/>
    <property type="match status" value="1"/>
</dbReference>
<protein>
    <submittedName>
        <fullName evidence="5">Aminotransferase class III-fold pyridoxal phosphate-dependent enzyme</fullName>
    </submittedName>
</protein>
<dbReference type="InterPro" id="IPR015421">
    <property type="entry name" value="PyrdxlP-dep_Trfase_major"/>
</dbReference>